<dbReference type="Proteomes" id="UP001595844">
    <property type="component" value="Unassembled WGS sequence"/>
</dbReference>
<dbReference type="SUPFAM" id="SSF52777">
    <property type="entry name" value="CoA-dependent acyltransferases"/>
    <property type="match status" value="1"/>
</dbReference>
<dbReference type="EMBL" id="JBHSDL010000002">
    <property type="protein sequence ID" value="MFC4372735.1"/>
    <property type="molecule type" value="Genomic_DNA"/>
</dbReference>
<evidence type="ECO:0000313" key="2">
    <source>
        <dbReference type="EMBL" id="MFC4372735.1"/>
    </source>
</evidence>
<feature type="compositionally biased region" description="Basic and acidic residues" evidence="1">
    <location>
        <begin position="397"/>
        <end position="406"/>
    </location>
</feature>
<sequence>MNGGNAFRRPLSTTERMYFPMRELAPPFLMQLVVPGEGHIDPQRLRRAVAAAAEVTPGARLRRQGAWWVDSGVAPTVQVVDDHLLRSPALESDTVLTAPMSPGTTMEVLLLTAAPVTLIFRVFHGVMDGVGMLAWATNVLRALRGDDPVPHTDPVADQELVARLGATGKPTPMVPRYRSAVGRGRQRRGSARHLLRHRRVAAAGPGALARVCALLAAETPGTSRIMMPVDLRRHDPALRSTANLALPLFLDIAPGQDWMHVKNQIKTGLAARSELDQLANTRITLVPDPVNRTVLRTTNWLGARAGRNLASATVSHMGRFRADDLAVPGFRPTGLFVLPQHSVAMPLLFGLTEFDGHTELTVSARNGTGIEPRLETLLDRITQMLESEPPVRRHHDDRHVHEDRPTRLSWRRGHHR</sequence>
<reference evidence="3" key="1">
    <citation type="journal article" date="2019" name="Int. J. Syst. Evol. Microbiol.">
        <title>The Global Catalogue of Microorganisms (GCM) 10K type strain sequencing project: providing services to taxonomists for standard genome sequencing and annotation.</title>
        <authorList>
            <consortium name="The Broad Institute Genomics Platform"/>
            <consortium name="The Broad Institute Genome Sequencing Center for Infectious Disease"/>
            <person name="Wu L."/>
            <person name="Ma J."/>
        </authorList>
    </citation>
    <scope>NUCLEOTIDE SEQUENCE [LARGE SCALE GENOMIC DNA]</scope>
    <source>
        <strain evidence="3">IBRC-M 10490</strain>
    </source>
</reference>
<evidence type="ECO:0000313" key="3">
    <source>
        <dbReference type="Proteomes" id="UP001595844"/>
    </source>
</evidence>
<evidence type="ECO:0000256" key="1">
    <source>
        <dbReference type="SAM" id="MobiDB-lite"/>
    </source>
</evidence>
<comment type="caution">
    <text evidence="2">The sequence shown here is derived from an EMBL/GenBank/DDBJ whole genome shotgun (WGS) entry which is preliminary data.</text>
</comment>
<accession>A0ABV8VA50</accession>
<dbReference type="RefSeq" id="WP_378555259.1">
    <property type="nucleotide sequence ID" value="NZ_JBHSDL010000002.1"/>
</dbReference>
<gene>
    <name evidence="2" type="ORF">ACFO5K_01375</name>
</gene>
<protein>
    <submittedName>
        <fullName evidence="2">Peptide synthetase</fullName>
    </submittedName>
</protein>
<name>A0ABV8VA50_9NOCA</name>
<organism evidence="2 3">
    <name type="scientific">Nocardia halotolerans</name>
    <dbReference type="NCBI Taxonomy" id="1755878"/>
    <lineage>
        <taxon>Bacteria</taxon>
        <taxon>Bacillati</taxon>
        <taxon>Actinomycetota</taxon>
        <taxon>Actinomycetes</taxon>
        <taxon>Mycobacteriales</taxon>
        <taxon>Nocardiaceae</taxon>
        <taxon>Nocardia</taxon>
    </lineage>
</organism>
<proteinExistence type="predicted"/>
<keyword evidence="3" id="KW-1185">Reference proteome</keyword>
<feature type="region of interest" description="Disordered" evidence="1">
    <location>
        <begin position="387"/>
        <end position="416"/>
    </location>
</feature>